<keyword evidence="1" id="KW-0472">Membrane</keyword>
<gene>
    <name evidence="2" type="ORF">IM787_21205</name>
</gene>
<comment type="caution">
    <text evidence="2">The sequence shown here is derived from an EMBL/GenBank/DDBJ whole genome shotgun (WGS) entry which is preliminary data.</text>
</comment>
<dbReference type="InterPro" id="IPR018729">
    <property type="entry name" value="DUF2269_transmembrane"/>
</dbReference>
<feature type="transmembrane region" description="Helical" evidence="1">
    <location>
        <begin position="12"/>
        <end position="31"/>
    </location>
</feature>
<feature type="transmembrane region" description="Helical" evidence="1">
    <location>
        <begin position="131"/>
        <end position="150"/>
    </location>
</feature>
<evidence type="ECO:0000313" key="2">
    <source>
        <dbReference type="EMBL" id="MBE7370092.1"/>
    </source>
</evidence>
<keyword evidence="1" id="KW-0812">Transmembrane</keyword>
<protein>
    <submittedName>
        <fullName evidence="2">DUF2269 domain-containing protein</fullName>
    </submittedName>
</protein>
<feature type="transmembrane region" description="Helical" evidence="1">
    <location>
        <begin position="52"/>
        <end position="70"/>
    </location>
</feature>
<evidence type="ECO:0000256" key="1">
    <source>
        <dbReference type="SAM" id="Phobius"/>
    </source>
</evidence>
<feature type="transmembrane region" description="Helical" evidence="1">
    <location>
        <begin position="82"/>
        <end position="102"/>
    </location>
</feature>
<sequence>MDYLVLKWVHVLSSTILFGAGVGSAFHLFAATLRRRSDGIASATRNVVLADWLLTTPTAILQPVTGLWLVHKMGIPFSTAWVAWSIGLYVVAIACWLPVVWIQIRMRDVAAEADARGGPVPRAYDRMFHQWVVLGFLAFFAFLMVFWLMVAKRLPWAA</sequence>
<keyword evidence="1" id="KW-1133">Transmembrane helix</keyword>
<reference evidence="2 3" key="1">
    <citation type="submission" date="2020-10" db="EMBL/GenBank/DDBJ databases">
        <title>Ramlibacter sp. HM2 16S ribosomal RNA gene Genome sequencing and assembly.</title>
        <authorList>
            <person name="Kang M."/>
        </authorList>
    </citation>
    <scope>NUCLEOTIDE SEQUENCE [LARGE SCALE GENOMIC DNA]</scope>
    <source>
        <strain evidence="2 3">HM2</strain>
    </source>
</reference>
<proteinExistence type="predicted"/>
<name>A0ABR9S981_9BURK</name>
<dbReference type="RefSeq" id="WP_193678711.1">
    <property type="nucleotide sequence ID" value="NZ_JADDIV010000006.1"/>
</dbReference>
<accession>A0ABR9S981</accession>
<evidence type="ECO:0000313" key="3">
    <source>
        <dbReference type="Proteomes" id="UP000806285"/>
    </source>
</evidence>
<dbReference type="Pfam" id="PF10027">
    <property type="entry name" value="DUF2269"/>
    <property type="match status" value="1"/>
</dbReference>
<organism evidence="2 3">
    <name type="scientific">Ramlibacter pallidus</name>
    <dbReference type="NCBI Taxonomy" id="2780087"/>
    <lineage>
        <taxon>Bacteria</taxon>
        <taxon>Pseudomonadati</taxon>
        <taxon>Pseudomonadota</taxon>
        <taxon>Betaproteobacteria</taxon>
        <taxon>Burkholderiales</taxon>
        <taxon>Comamonadaceae</taxon>
        <taxon>Ramlibacter</taxon>
    </lineage>
</organism>
<keyword evidence="3" id="KW-1185">Reference proteome</keyword>
<dbReference type="Proteomes" id="UP000806285">
    <property type="component" value="Unassembled WGS sequence"/>
</dbReference>
<dbReference type="EMBL" id="JADDIV010000006">
    <property type="protein sequence ID" value="MBE7370092.1"/>
    <property type="molecule type" value="Genomic_DNA"/>
</dbReference>